<dbReference type="InterPro" id="IPR034733">
    <property type="entry name" value="AcCoA_carboxyl_beta"/>
</dbReference>
<name>A0AAE0FJH9_9CHLO</name>
<gene>
    <name evidence="4" type="ORF">CYMTET_30428</name>
</gene>
<feature type="non-terminal residue" evidence="4">
    <location>
        <position position="1"/>
    </location>
</feature>
<reference evidence="4 5" key="1">
    <citation type="journal article" date="2015" name="Genome Biol. Evol.">
        <title>Comparative Genomics of a Bacterivorous Green Alga Reveals Evolutionary Causalities and Consequences of Phago-Mixotrophic Mode of Nutrition.</title>
        <authorList>
            <person name="Burns J.A."/>
            <person name="Paasch A."/>
            <person name="Narechania A."/>
            <person name="Kim E."/>
        </authorList>
    </citation>
    <scope>NUCLEOTIDE SEQUENCE [LARGE SCALE GENOMIC DNA]</scope>
    <source>
        <strain evidence="4 5">PLY_AMNH</strain>
    </source>
</reference>
<dbReference type="PROSITE" id="PS50989">
    <property type="entry name" value="COA_CT_CTER"/>
    <property type="match status" value="1"/>
</dbReference>
<dbReference type="PROSITE" id="PS50980">
    <property type="entry name" value="COA_CT_NTER"/>
    <property type="match status" value="1"/>
</dbReference>
<feature type="compositionally biased region" description="Basic and acidic residues" evidence="1">
    <location>
        <begin position="1234"/>
        <end position="1243"/>
    </location>
</feature>
<dbReference type="InterPro" id="IPR011762">
    <property type="entry name" value="COA_CT_N"/>
</dbReference>
<dbReference type="PANTHER" id="PTHR45728">
    <property type="entry name" value="ACETYL-COA CARBOXYLASE, ISOFORM A"/>
    <property type="match status" value="1"/>
</dbReference>
<proteinExistence type="predicted"/>
<evidence type="ECO:0000256" key="1">
    <source>
        <dbReference type="SAM" id="MobiDB-lite"/>
    </source>
</evidence>
<keyword evidence="5" id="KW-1185">Reference proteome</keyword>
<accession>A0AAE0FJH9</accession>
<dbReference type="GO" id="GO:0005524">
    <property type="term" value="F:ATP binding"/>
    <property type="evidence" value="ECO:0007669"/>
    <property type="project" value="InterPro"/>
</dbReference>
<evidence type="ECO:0000313" key="5">
    <source>
        <dbReference type="Proteomes" id="UP001190700"/>
    </source>
</evidence>
<dbReference type="InterPro" id="IPR029045">
    <property type="entry name" value="ClpP/crotonase-like_dom_sf"/>
</dbReference>
<dbReference type="Gene3D" id="3.90.226.10">
    <property type="entry name" value="2-enoyl-CoA Hydratase, Chain A, domain 1"/>
    <property type="match status" value="2"/>
</dbReference>
<dbReference type="Proteomes" id="UP001190700">
    <property type="component" value="Unassembled WGS sequence"/>
</dbReference>
<evidence type="ECO:0008006" key="6">
    <source>
        <dbReference type="Google" id="ProtNLM"/>
    </source>
</evidence>
<sequence>RSYDAAVNRVKSKAANQAMAIKMLQAHASLDNRTNLMKSILGQLPTLPQRCNVSEGTPYTKEFPNVLKKLSALEGRAYGEMALMSSNIREERRIAPFDQRLTELKDVLTGRIGLRRIWGNASIELATEKSDSSEVVGGNESLTALVYSPTLGVDLLPPLFVDPSNEVRSKALEVYVRRVYRAHMVTYLTVESSKDGEGDSAFWQFHFRDTPKEEAPNRCGWLNVVKNTAEIESSFEEVLNKYEAAIASAEHDDLAPDDMVNVLHFAVTAEDSVGDIGERMEKLLAPHADRLKKMRMRMVNLIVNMGARPHLHYTFTNCLDYQEDSLRRNMRPTFTHLLELPRLSNYDLQRVPTINRDLYILLGTGEKAKGARGGPAQRLFLRRISHSTDLLEGGMSRMLTKALDAIELAERDVRVEPTTPSSIFINVMPSFKQLDSPATVAAVESKLLDFIAKNATRLLKLKVDEVEFKVRASGEGHTNPLRVVASSKTGQWLKIDSYVEFPNPITGMAQNFCSFANTDRCFIEPYAMSSKVELKRAVARRVGTTYAYDFLGLFEKSLVQVWEAYTHENPSITRPEVLFKATELVLNDDMELVEKPLTSIGENKIAMVGWHCTMSTPEVPEGREMILIASDVSVKSGSFGVEEDDFFNAASQYATKLGVPRIYIACNSGARIGLVDELKPLVKIAWNDDSNPSLGFEYLYLSDEDLKASKEGCVNTIEKKVDGETRHVLKDIIGTTHGIGVENLRGSGMIAGETSRAYTETFTLSYVTGRSVGIGAYLCRLGQRTIQMSNGPMILTGYSALNKLLGRNVYTSQDQLGGPQIMIPNGVAHLEVTDDQEGVLAMLRWMSYVPKKMGMLPPQISSADPVDRKVEFIPSKTPYDPRHMLGGVTNEDGSWTSGLFDQGSWTETLAEWGKSVCIGRARLGGIPVGVVSVETRAMSKTLPADPADPESSAQVQAQAGQVWFPDSAYKTAQAIQDFNNGEQLPLFIFANWRGFSGGTRDMYQEVLKFGAMIVDSLREYKRPVFVYIPPGGELRGGAWVVVDPTINEEMMEMYADVEARGGILEPPGICEVKYRKADQISTMHRLDSKLIELDADPEKNAEAIAAREETLLPIYLQVAHEFADLHDRAGRMEAKGVIRKALEWETSREFFFWRLKRRLEEDVLSRQLKEFGVDVKAEIQALAGDAYGDDQAFLDWLENNKDATQAHLAEMKTAYTTELVFLKSVHQSSTPGDRTVKKTREQAPRQWTRAEGWPPESHMWRPQHCSGERKAATQEAVRVAPSTYELSEISLEFKKKHRPSWNILEAKEDRSVCETVKLLKYTVLEVRGKNVGNSPD</sequence>
<dbReference type="FunFam" id="2.40.460.10:FF:000001">
    <property type="entry name" value="Acetyl-CoA carboxylase 1"/>
    <property type="match status" value="1"/>
</dbReference>
<evidence type="ECO:0000313" key="4">
    <source>
        <dbReference type="EMBL" id="KAK3260625.1"/>
    </source>
</evidence>
<dbReference type="EMBL" id="LGRX02017559">
    <property type="protein sequence ID" value="KAK3260625.1"/>
    <property type="molecule type" value="Genomic_DNA"/>
</dbReference>
<protein>
    <recommendedName>
        <fullName evidence="6">Acetyl-CoA carboxylase</fullName>
    </recommendedName>
</protein>
<dbReference type="InterPro" id="IPR013537">
    <property type="entry name" value="AcCoA_COase_cen"/>
</dbReference>
<dbReference type="GO" id="GO:0003989">
    <property type="term" value="F:acetyl-CoA carboxylase activity"/>
    <property type="evidence" value="ECO:0007669"/>
    <property type="project" value="InterPro"/>
</dbReference>
<feature type="region of interest" description="Disordered" evidence="1">
    <location>
        <begin position="1230"/>
        <end position="1262"/>
    </location>
</feature>
<dbReference type="Pfam" id="PF01039">
    <property type="entry name" value="Carboxyl_trans"/>
    <property type="match status" value="1"/>
</dbReference>
<dbReference type="SUPFAM" id="SSF52096">
    <property type="entry name" value="ClpP/crotonase"/>
    <property type="match status" value="2"/>
</dbReference>
<dbReference type="FunFam" id="3.90.226.10:FF:000010">
    <property type="entry name" value="acetyl-CoA carboxylase isoform X2"/>
    <property type="match status" value="1"/>
</dbReference>
<dbReference type="InterPro" id="IPR049076">
    <property type="entry name" value="ACCA"/>
</dbReference>
<feature type="domain" description="CoA carboxyltransferase C-terminal" evidence="3">
    <location>
        <begin position="865"/>
        <end position="1170"/>
    </location>
</feature>
<dbReference type="Pfam" id="PF08326">
    <property type="entry name" value="ACC_central"/>
    <property type="match status" value="1"/>
</dbReference>
<evidence type="ECO:0000259" key="2">
    <source>
        <dbReference type="PROSITE" id="PS50980"/>
    </source>
</evidence>
<comment type="caution">
    <text evidence="4">The sequence shown here is derived from an EMBL/GenBank/DDBJ whole genome shotgun (WGS) entry which is preliminary data.</text>
</comment>
<organism evidence="4 5">
    <name type="scientific">Cymbomonas tetramitiformis</name>
    <dbReference type="NCBI Taxonomy" id="36881"/>
    <lineage>
        <taxon>Eukaryota</taxon>
        <taxon>Viridiplantae</taxon>
        <taxon>Chlorophyta</taxon>
        <taxon>Pyramimonadophyceae</taxon>
        <taxon>Pyramimonadales</taxon>
        <taxon>Pyramimonadaceae</taxon>
        <taxon>Cymbomonas</taxon>
    </lineage>
</organism>
<dbReference type="InterPro" id="IPR011763">
    <property type="entry name" value="COA_CT_C"/>
</dbReference>
<feature type="domain" description="CoA carboxyltransferase N-terminal" evidence="2">
    <location>
        <begin position="525"/>
        <end position="861"/>
    </location>
</feature>
<evidence type="ECO:0000259" key="3">
    <source>
        <dbReference type="PROSITE" id="PS50989"/>
    </source>
</evidence>
<dbReference type="Gene3D" id="2.40.460.10">
    <property type="entry name" value="Biotin dependent carboxylase carboxyltransferase"/>
    <property type="match status" value="1"/>
</dbReference>
<dbReference type="GO" id="GO:0006633">
    <property type="term" value="P:fatty acid biosynthetic process"/>
    <property type="evidence" value="ECO:0007669"/>
    <property type="project" value="InterPro"/>
</dbReference>
<dbReference type="PANTHER" id="PTHR45728:SF3">
    <property type="entry name" value="ACETYL-COA CARBOXYLASE"/>
    <property type="match status" value="1"/>
</dbReference>